<evidence type="ECO:0000256" key="2">
    <source>
        <dbReference type="SAM" id="Phobius"/>
    </source>
</evidence>
<evidence type="ECO:0000313" key="4">
    <source>
        <dbReference type="Proteomes" id="UP001153269"/>
    </source>
</evidence>
<dbReference type="EMBL" id="CADEAL010004449">
    <property type="protein sequence ID" value="CAB1459868.1"/>
    <property type="molecule type" value="Genomic_DNA"/>
</dbReference>
<accession>A0A9N7Z944</accession>
<keyword evidence="4" id="KW-1185">Reference proteome</keyword>
<evidence type="ECO:0000256" key="1">
    <source>
        <dbReference type="SAM" id="MobiDB-lite"/>
    </source>
</evidence>
<organism evidence="3 4">
    <name type="scientific">Pleuronectes platessa</name>
    <name type="common">European plaice</name>
    <dbReference type="NCBI Taxonomy" id="8262"/>
    <lineage>
        <taxon>Eukaryota</taxon>
        <taxon>Metazoa</taxon>
        <taxon>Chordata</taxon>
        <taxon>Craniata</taxon>
        <taxon>Vertebrata</taxon>
        <taxon>Euteleostomi</taxon>
        <taxon>Actinopterygii</taxon>
        <taxon>Neopterygii</taxon>
        <taxon>Teleostei</taxon>
        <taxon>Neoteleostei</taxon>
        <taxon>Acanthomorphata</taxon>
        <taxon>Carangaria</taxon>
        <taxon>Pleuronectiformes</taxon>
        <taxon>Pleuronectoidei</taxon>
        <taxon>Pleuronectidae</taxon>
        <taxon>Pleuronectes</taxon>
    </lineage>
</organism>
<dbReference type="AlphaFoldDB" id="A0A9N7Z944"/>
<name>A0A9N7Z944_PLEPL</name>
<proteinExistence type="predicted"/>
<dbReference type="Proteomes" id="UP001153269">
    <property type="component" value="Unassembled WGS sequence"/>
</dbReference>
<protein>
    <submittedName>
        <fullName evidence="3">Uncharacterized protein</fullName>
    </submittedName>
</protein>
<keyword evidence="2" id="KW-0812">Transmembrane</keyword>
<evidence type="ECO:0000313" key="3">
    <source>
        <dbReference type="EMBL" id="CAB1459868.1"/>
    </source>
</evidence>
<feature type="region of interest" description="Disordered" evidence="1">
    <location>
        <begin position="131"/>
        <end position="216"/>
    </location>
</feature>
<comment type="caution">
    <text evidence="3">The sequence shown here is derived from an EMBL/GenBank/DDBJ whole genome shotgun (WGS) entry which is preliminary data.</text>
</comment>
<gene>
    <name evidence="3" type="ORF">PLEPLA_LOCUS47705</name>
</gene>
<feature type="compositionally biased region" description="Low complexity" evidence="1">
    <location>
        <begin position="149"/>
        <end position="170"/>
    </location>
</feature>
<keyword evidence="2" id="KW-0472">Membrane</keyword>
<keyword evidence="2" id="KW-1133">Transmembrane helix</keyword>
<reference evidence="3" key="1">
    <citation type="submission" date="2020-03" db="EMBL/GenBank/DDBJ databases">
        <authorList>
            <person name="Weist P."/>
        </authorList>
    </citation>
    <scope>NUCLEOTIDE SEQUENCE</scope>
</reference>
<feature type="transmembrane region" description="Helical" evidence="2">
    <location>
        <begin position="21"/>
        <end position="46"/>
    </location>
</feature>
<sequence>MTSLLQLHAFRRCEEEEGVKVFLLFLLFLFFILLLSFLLLPSSLFLSSSSPFLSSPSSFPGLLHHKSGPPGGGGNNGTLLLPPLLPTQLHISSDTSDGSFMRAAGVRRKSFGTVGTGPALASTFLQLSVPRQDGEDGEDEPEQRLAAQARPLRPSPSLSPTLSSTAPPHLLWRRRRSGCSTCPLKEDEDCPLKEDENLSPEGGRGSDAVQFDSVVF</sequence>